<dbReference type="SUPFAM" id="SSF49313">
    <property type="entry name" value="Cadherin-like"/>
    <property type="match status" value="1"/>
</dbReference>
<dbReference type="InterPro" id="IPR006644">
    <property type="entry name" value="Cadg"/>
</dbReference>
<feature type="region of interest" description="Disordered" evidence="2">
    <location>
        <begin position="796"/>
        <end position="852"/>
    </location>
</feature>
<dbReference type="SMART" id="SM00736">
    <property type="entry name" value="CADG"/>
    <property type="match status" value="1"/>
</dbReference>
<dbReference type="Proteomes" id="UP000885759">
    <property type="component" value="Unassembled WGS sequence"/>
</dbReference>
<dbReference type="PANTHER" id="PTHR32305:SF15">
    <property type="entry name" value="PROTEIN RHSA-RELATED"/>
    <property type="match status" value="1"/>
</dbReference>
<keyword evidence="1" id="KW-0677">Repeat</keyword>
<feature type="compositionally biased region" description="Low complexity" evidence="2">
    <location>
        <begin position="1169"/>
        <end position="1182"/>
    </location>
</feature>
<dbReference type="Gene3D" id="2.180.10.10">
    <property type="entry name" value="RHS repeat-associated core"/>
    <property type="match status" value="2"/>
</dbReference>
<dbReference type="GO" id="GO:0016020">
    <property type="term" value="C:membrane"/>
    <property type="evidence" value="ECO:0007669"/>
    <property type="project" value="InterPro"/>
</dbReference>
<dbReference type="InterPro" id="IPR001343">
    <property type="entry name" value="Hemolysn_Ca-bd"/>
</dbReference>
<comment type="caution">
    <text evidence="4">The sequence shown here is derived from an EMBL/GenBank/DDBJ whole genome shotgun (WGS) entry which is preliminary data.</text>
</comment>
<dbReference type="Pfam" id="PF00353">
    <property type="entry name" value="HemolysinCabind"/>
    <property type="match status" value="4"/>
</dbReference>
<protein>
    <recommendedName>
        <fullName evidence="3">Dystroglycan-type cadherin-like domain-containing protein</fullName>
    </recommendedName>
</protein>
<sequence>MGAFGEDGLPLQGGRGGGRLVALSGGWRYEDGRGGVWRFDGSGRLVERVFPGGRWQRVERDEAGRVVAVEDAFGGRLLFVWDGSGRLAAVQDGAGQAVRYGYDEQDRLVEVVYPDGTPEDPDDDPRRRYVYGEAEWTQGADLPHALTGIVDERGVRWADFGYDAQGRAVLSRHAGDAGRVEVAYGPDGTRTVTPGGGEATVYRTATVAGAVALTEVAGPGCTACGEGGAVAYTYDARGNRLTATVAGITTRWGDYTPFGRPGFKVEAEGTPEERVFRYAYDARFFALRTRETAPSVAPGRVKVTTTVYDDWANPLEVRIEGFDPQGRPLRRVWRYAYEGPHHQLSLVDGPRDDVDDRFFYEYYPDDPAEGPNRARLRRVVGPGGRVLRQDLAYTPDGRLARETRPGGLTLAYEYDPRGRLVALHEIHQGLRRTTTWDHLPTGEVAALTRAAGTPQAETLRFHYDDARRLVAVSDTLGNRIQYTLDAQGNRLQEDTFDPDGLLQRRLQRLLDTQGRLLTLQDAATTHFTHHPDGRLKTTTDGMGITTLYRYDALRRLVATVAHFGGQDPATADATTRFAYDTADRLVQVTAPNGATTRYTYDDLGNRLQEISPDRGTLSYAYDAAGHPVARTDARGITLRYTYDPSGRLLRIDAPGSQHDIRFAYDTCPGGQGRLCTVQGPGDLSVTYAYDAFGRLLQETRSLGTHTTTTAYAYDLLDRIAAITLPSGLRLTPTRDPLGRITALEAEWQGTLFPVVSQVRYRPDGLWTRMDFPNGLAQTRLYDTRGRLLQITLPEAPPRLPFRARPDTATTDEDTPLTLDPRANDTLPPDTPVTLLPWPPQHGSTDLTPDGRLRYTPDPDYFGTDTFPYALVDPQGNTQWASVHITVRPVNDPPQVNLDPSGPIPLLAPGPVLKLPENAFTDPDGDPLTLTAQQTNGQDLPPWLRYTPQTRTFAFLPKGTPSPRLDVRLTATDPQGESAAASYTFLNPYTAFIAATDTAPRRAGTDGPDLLYGTPGANTLAGRAGNDTLDGQDGNDVLDGGPGNDTLLGGPGNDRLRGQAGDDVLDGGPGNDLLNGGPGDDTYHLKPGGGTDTLVETGGNDTLLLHAEPQATALTRLANDLHITLPDGTALTVQRAFGASTYRVETLRFLPSGATLAFPDLYARTRRFTGTPGPDTLLGGPLDDTIDAGEGHDTLLGREANDTLKGGPGKDRLQGGPGNDTLDGGPHKDLLDGGPGDDTLLGGPGDDTLRGKTGDDVYS</sequence>
<reference evidence="4" key="1">
    <citation type="journal article" date="2020" name="mSystems">
        <title>Genome- and Community-Level Interaction Insights into Carbon Utilization and Element Cycling Functions of Hydrothermarchaeota in Hydrothermal Sediment.</title>
        <authorList>
            <person name="Zhou Z."/>
            <person name="Liu Y."/>
            <person name="Xu W."/>
            <person name="Pan J."/>
            <person name="Luo Z.H."/>
            <person name="Li M."/>
        </authorList>
    </citation>
    <scope>NUCLEOTIDE SEQUENCE [LARGE SCALE GENOMIC DNA]</scope>
    <source>
        <strain evidence="4">HyVt-570</strain>
    </source>
</reference>
<dbReference type="InterPro" id="IPR050708">
    <property type="entry name" value="T6SS_VgrG/RHS"/>
</dbReference>
<feature type="domain" description="Dystroglycan-type cadherin-like" evidence="3">
    <location>
        <begin position="901"/>
        <end position="999"/>
    </location>
</feature>
<feature type="compositionally biased region" description="Basic and acidic residues" evidence="2">
    <location>
        <begin position="1246"/>
        <end position="1258"/>
    </location>
</feature>
<dbReference type="InterPro" id="IPR015919">
    <property type="entry name" value="Cadherin-like_sf"/>
</dbReference>
<dbReference type="PANTHER" id="PTHR32305">
    <property type="match status" value="1"/>
</dbReference>
<dbReference type="Gene3D" id="2.150.10.10">
    <property type="entry name" value="Serralysin-like metalloprotease, C-terminal"/>
    <property type="match status" value="4"/>
</dbReference>
<feature type="compositionally biased region" description="Low complexity" evidence="2">
    <location>
        <begin position="815"/>
        <end position="835"/>
    </location>
</feature>
<dbReference type="NCBIfam" id="TIGR01643">
    <property type="entry name" value="YD_repeat_2x"/>
    <property type="match status" value="5"/>
</dbReference>
<dbReference type="Pfam" id="PF25023">
    <property type="entry name" value="TEN_YD-shell"/>
    <property type="match status" value="1"/>
</dbReference>
<dbReference type="SUPFAM" id="SSF51120">
    <property type="entry name" value="beta-Roll"/>
    <property type="match status" value="2"/>
</dbReference>
<feature type="region of interest" description="Disordered" evidence="2">
    <location>
        <begin position="1027"/>
        <end position="1061"/>
    </location>
</feature>
<dbReference type="InterPro" id="IPR013783">
    <property type="entry name" value="Ig-like_fold"/>
</dbReference>
<dbReference type="GO" id="GO:0005509">
    <property type="term" value="F:calcium ion binding"/>
    <property type="evidence" value="ECO:0007669"/>
    <property type="project" value="InterPro"/>
</dbReference>
<dbReference type="Pfam" id="PF05593">
    <property type="entry name" value="RHS_repeat"/>
    <property type="match status" value="3"/>
</dbReference>
<evidence type="ECO:0000256" key="1">
    <source>
        <dbReference type="ARBA" id="ARBA00022737"/>
    </source>
</evidence>
<dbReference type="InterPro" id="IPR031325">
    <property type="entry name" value="RHS_repeat"/>
</dbReference>
<dbReference type="PRINTS" id="PR00313">
    <property type="entry name" value="CABNDNGRPT"/>
</dbReference>
<dbReference type="InterPro" id="IPR018511">
    <property type="entry name" value="Hemolysin-typ_Ca-bd_CS"/>
</dbReference>
<dbReference type="InterPro" id="IPR011049">
    <property type="entry name" value="Serralysin-like_metalloprot_C"/>
</dbReference>
<name>A0A7C4ZBZ2_9DEIN</name>
<evidence type="ECO:0000259" key="3">
    <source>
        <dbReference type="SMART" id="SM00736"/>
    </source>
</evidence>
<feature type="region of interest" description="Disordered" evidence="2">
    <location>
        <begin position="1169"/>
        <end position="1258"/>
    </location>
</feature>
<dbReference type="InterPro" id="IPR006530">
    <property type="entry name" value="YD"/>
</dbReference>
<organism evidence="4">
    <name type="scientific">Oceanithermus profundus</name>
    <dbReference type="NCBI Taxonomy" id="187137"/>
    <lineage>
        <taxon>Bacteria</taxon>
        <taxon>Thermotogati</taxon>
        <taxon>Deinococcota</taxon>
        <taxon>Deinococci</taxon>
        <taxon>Thermales</taxon>
        <taxon>Thermaceae</taxon>
        <taxon>Oceanithermus</taxon>
    </lineage>
</organism>
<feature type="compositionally biased region" description="Basic and acidic residues" evidence="2">
    <location>
        <begin position="1188"/>
        <end position="1212"/>
    </location>
</feature>
<dbReference type="Gene3D" id="2.60.40.10">
    <property type="entry name" value="Immunoglobulins"/>
    <property type="match status" value="1"/>
</dbReference>
<dbReference type="AlphaFoldDB" id="A0A7C4ZBZ2"/>
<dbReference type="PROSITE" id="PS00330">
    <property type="entry name" value="HEMOLYSIN_CALCIUM"/>
    <property type="match status" value="5"/>
</dbReference>
<dbReference type="InterPro" id="IPR056823">
    <property type="entry name" value="TEN-like_YD-shell"/>
</dbReference>
<dbReference type="Gene3D" id="2.60.40.3440">
    <property type="match status" value="1"/>
</dbReference>
<dbReference type="Pfam" id="PF17963">
    <property type="entry name" value="Big_9"/>
    <property type="match status" value="1"/>
</dbReference>
<proteinExistence type="predicted"/>
<evidence type="ECO:0000256" key="2">
    <source>
        <dbReference type="SAM" id="MobiDB-lite"/>
    </source>
</evidence>
<gene>
    <name evidence="4" type="ORF">ENK37_00740</name>
</gene>
<evidence type="ECO:0000313" key="4">
    <source>
        <dbReference type="EMBL" id="HGY08572.1"/>
    </source>
</evidence>
<dbReference type="EMBL" id="DRPZ01000020">
    <property type="protein sequence ID" value="HGY08572.1"/>
    <property type="molecule type" value="Genomic_DNA"/>
</dbReference>
<accession>A0A7C4ZBZ2</accession>